<feature type="compositionally biased region" description="Basic and acidic residues" evidence="1">
    <location>
        <begin position="337"/>
        <end position="354"/>
    </location>
</feature>
<reference evidence="2" key="2">
    <citation type="submission" date="2018-03" db="EMBL/GenBank/DDBJ databases">
        <title>The Triticum urartu genome reveals the dynamic nature of wheat genome evolution.</title>
        <authorList>
            <person name="Ling H."/>
            <person name="Ma B."/>
            <person name="Shi X."/>
            <person name="Liu H."/>
            <person name="Dong L."/>
            <person name="Sun H."/>
            <person name="Cao Y."/>
            <person name="Gao Q."/>
            <person name="Zheng S."/>
            <person name="Li Y."/>
            <person name="Yu Y."/>
            <person name="Du H."/>
            <person name="Qi M."/>
            <person name="Li Y."/>
            <person name="Yu H."/>
            <person name="Cui Y."/>
            <person name="Wang N."/>
            <person name="Chen C."/>
            <person name="Wu H."/>
            <person name="Zhao Y."/>
            <person name="Zhang J."/>
            <person name="Li Y."/>
            <person name="Zhou W."/>
            <person name="Zhang B."/>
            <person name="Hu W."/>
            <person name="Eijk M."/>
            <person name="Tang J."/>
            <person name="Witsenboer H."/>
            <person name="Zhao S."/>
            <person name="Li Z."/>
            <person name="Zhang A."/>
            <person name="Wang D."/>
            <person name="Liang C."/>
        </authorList>
    </citation>
    <scope>NUCLEOTIDE SEQUENCE [LARGE SCALE GENOMIC DNA]</scope>
    <source>
        <strain evidence="2">cv. G1812</strain>
    </source>
</reference>
<evidence type="ECO:0000313" key="2">
    <source>
        <dbReference type="EnsemblPlants" id="TuG1812G0600003859.01.T01.cds318625"/>
    </source>
</evidence>
<sequence>MCSTPPRPPQTVNRSFKRRIHRCPHGYIPIVFIKVAELLSLGMNLPPHSPVEGIANVTHLLSNHALPAFPFRLDIGGRQIDGIALGALLRLQIHKQLHVAVCIGEDVVVLLDEEDVPVEVPGLLQPIPHGVHHPPPVVLQRHDPRGAVVAILVWLAPAPLLGRPVLVPAVPGRDAGEGVREEVRRVGREDLLHLAEGDALDDLVHLGEVAVVADDEQRLADAVDAGEAVDDEAEVAGPVVDVEDDLEVAVGEGGEAARVARRQRVAAGEGEGHRALARQPRGEGRVEQDLALRGGAVAVAGGRGRGGDGGGRGQAAPAVAGAEERDEGEDREDDDGEERRGAGAEPRAVVEGHGRGGGAASPGSWAAAG</sequence>
<feature type="compositionally biased region" description="Basic and acidic residues" evidence="1">
    <location>
        <begin position="270"/>
        <end position="287"/>
    </location>
</feature>
<organism evidence="2 3">
    <name type="scientific">Triticum urartu</name>
    <name type="common">Red wild einkorn</name>
    <name type="synonym">Crithodium urartu</name>
    <dbReference type="NCBI Taxonomy" id="4572"/>
    <lineage>
        <taxon>Eukaryota</taxon>
        <taxon>Viridiplantae</taxon>
        <taxon>Streptophyta</taxon>
        <taxon>Embryophyta</taxon>
        <taxon>Tracheophyta</taxon>
        <taxon>Spermatophyta</taxon>
        <taxon>Magnoliopsida</taxon>
        <taxon>Liliopsida</taxon>
        <taxon>Poales</taxon>
        <taxon>Poaceae</taxon>
        <taxon>BOP clade</taxon>
        <taxon>Pooideae</taxon>
        <taxon>Triticodae</taxon>
        <taxon>Triticeae</taxon>
        <taxon>Triticinae</taxon>
        <taxon>Triticum</taxon>
    </lineage>
</organism>
<protein>
    <submittedName>
        <fullName evidence="2">Uncharacterized protein</fullName>
    </submittedName>
</protein>
<dbReference type="Proteomes" id="UP000015106">
    <property type="component" value="Chromosome 6"/>
</dbReference>
<feature type="region of interest" description="Disordered" evidence="1">
    <location>
        <begin position="264"/>
        <end position="287"/>
    </location>
</feature>
<name>A0A8R7QU37_TRIUA</name>
<dbReference type="Gramene" id="TuG1812G0600003859.01.T01">
    <property type="protein sequence ID" value="TuG1812G0600003859.01.T01.cds318625"/>
    <property type="gene ID" value="TuG1812G0600003859.01"/>
</dbReference>
<feature type="compositionally biased region" description="Acidic residues" evidence="1">
    <location>
        <begin position="324"/>
        <end position="336"/>
    </location>
</feature>
<proteinExistence type="predicted"/>
<accession>A0A8R7QU37</accession>
<gene>
    <name evidence="2" type="primary">LOC125515146</name>
</gene>
<reference evidence="2" key="3">
    <citation type="submission" date="2022-06" db="UniProtKB">
        <authorList>
            <consortium name="EnsemblPlants"/>
        </authorList>
    </citation>
    <scope>IDENTIFICATION</scope>
</reference>
<dbReference type="AlphaFoldDB" id="A0A8R7QU37"/>
<evidence type="ECO:0000256" key="1">
    <source>
        <dbReference type="SAM" id="MobiDB-lite"/>
    </source>
</evidence>
<reference evidence="3" key="1">
    <citation type="journal article" date="2013" name="Nature">
        <title>Draft genome of the wheat A-genome progenitor Triticum urartu.</title>
        <authorList>
            <person name="Ling H.Q."/>
            <person name="Zhao S."/>
            <person name="Liu D."/>
            <person name="Wang J."/>
            <person name="Sun H."/>
            <person name="Zhang C."/>
            <person name="Fan H."/>
            <person name="Li D."/>
            <person name="Dong L."/>
            <person name="Tao Y."/>
            <person name="Gao C."/>
            <person name="Wu H."/>
            <person name="Li Y."/>
            <person name="Cui Y."/>
            <person name="Guo X."/>
            <person name="Zheng S."/>
            <person name="Wang B."/>
            <person name="Yu K."/>
            <person name="Liang Q."/>
            <person name="Yang W."/>
            <person name="Lou X."/>
            <person name="Chen J."/>
            <person name="Feng M."/>
            <person name="Jian J."/>
            <person name="Zhang X."/>
            <person name="Luo G."/>
            <person name="Jiang Y."/>
            <person name="Liu J."/>
            <person name="Wang Z."/>
            <person name="Sha Y."/>
            <person name="Zhang B."/>
            <person name="Wu H."/>
            <person name="Tang D."/>
            <person name="Shen Q."/>
            <person name="Xue P."/>
            <person name="Zou S."/>
            <person name="Wang X."/>
            <person name="Liu X."/>
            <person name="Wang F."/>
            <person name="Yang Y."/>
            <person name="An X."/>
            <person name="Dong Z."/>
            <person name="Zhang K."/>
            <person name="Zhang X."/>
            <person name="Luo M.C."/>
            <person name="Dvorak J."/>
            <person name="Tong Y."/>
            <person name="Wang J."/>
            <person name="Yang H."/>
            <person name="Li Z."/>
            <person name="Wang D."/>
            <person name="Zhang A."/>
            <person name="Wang J."/>
        </authorList>
    </citation>
    <scope>NUCLEOTIDE SEQUENCE</scope>
    <source>
        <strain evidence="3">cv. G1812</strain>
    </source>
</reference>
<evidence type="ECO:0000313" key="3">
    <source>
        <dbReference type="Proteomes" id="UP000015106"/>
    </source>
</evidence>
<feature type="region of interest" description="Disordered" evidence="1">
    <location>
        <begin position="301"/>
        <end position="369"/>
    </location>
</feature>
<dbReference type="EnsemblPlants" id="TuG1812G0600003859.01.T01">
    <property type="protein sequence ID" value="TuG1812G0600003859.01.T01.cds318625"/>
    <property type="gene ID" value="TuG1812G0600003859.01"/>
</dbReference>
<keyword evidence="3" id="KW-1185">Reference proteome</keyword>
<feature type="compositionally biased region" description="Gly residues" evidence="1">
    <location>
        <begin position="301"/>
        <end position="313"/>
    </location>
</feature>